<sequence length="536" mass="58056">MKLSTKLTLSGKPANLIDHDIVLDISAGGRAALTIEGRAEKGQTLTVDLGYNGELRRWFTGYAYDVQPAANGASKLLCRELAGILGSAFPVSMQHPTLRSLLAWLSDKTKLTFLLPDGADYTDKPIPNFTSAGTGYQLLNNAGRAFAVPDFIWHQQPDGAIFVGSHAHSRWADRPVELDPAFSSRQAGNTITLAPIPTMRPGAIVNGKRVERVRLKGDEMTLTTATPGKPVKSPERRKIEGEFPELADKMHLPKFGRVEAISDSAAAGQLNDPFRPRYAVDVQLLGEDGQPDKASPLYRAVPLPVMFGGHEQGLLQFPIEGTIVELGFAFGRADRPFIRTVLGSGWPLPDISPGEQLQQQRAEVFSRTDTVGNQSRHTDRRQHDKAMQMHREADDYQGEFGQHQLATQQHSVEQIGAMKRIEALGAIELLAGDDMVQGCLGNMSHTAAGDLVEVIGQLRRSVAGELQHFEAPSSWMGSEGVNIFGLLLQLMNLVEQLAATAASHNHGGPAPTNAETFNGHSKQAGVLAATLSPIIE</sequence>
<gene>
    <name evidence="1" type="ORF">AOX56_12585</name>
</gene>
<dbReference type="RefSeq" id="WP_101316788.1">
    <property type="nucleotide sequence ID" value="NZ_CAWNSS010000028.1"/>
</dbReference>
<name>A0A2N3J2U9_AERSO</name>
<dbReference type="AlphaFoldDB" id="A0A2N3J2U9"/>
<dbReference type="SUPFAM" id="SSF69255">
    <property type="entry name" value="gp5 N-terminal domain-like"/>
    <property type="match status" value="1"/>
</dbReference>
<accession>A0A2N3J2U9</accession>
<protein>
    <recommendedName>
        <fullName evidence="3">Phage protein</fullName>
    </recommendedName>
</protein>
<evidence type="ECO:0000313" key="1">
    <source>
        <dbReference type="EMBL" id="PKQ80086.1"/>
    </source>
</evidence>
<dbReference type="EMBL" id="LJZX01000028">
    <property type="protein sequence ID" value="PKQ80086.1"/>
    <property type="molecule type" value="Genomic_DNA"/>
</dbReference>
<evidence type="ECO:0008006" key="3">
    <source>
        <dbReference type="Google" id="ProtNLM"/>
    </source>
</evidence>
<comment type="caution">
    <text evidence="1">The sequence shown here is derived from an EMBL/GenBank/DDBJ whole genome shotgun (WGS) entry which is preliminary data.</text>
</comment>
<reference evidence="1 2" key="1">
    <citation type="journal article" date="2017" name="Front. Microbiol.">
        <title>Strong Genomic and Phenotypic Heterogeneity in the Aeromonas sobria Species Complex.</title>
        <authorList>
            <person name="Gauthier J."/>
            <person name="Vincent A.T."/>
            <person name="Charette S.J."/>
            <person name="Derome N."/>
        </authorList>
    </citation>
    <scope>NUCLEOTIDE SEQUENCE [LARGE SCALE GENOMIC DNA]</scope>
    <source>
        <strain evidence="1 2">JF2635</strain>
    </source>
</reference>
<evidence type="ECO:0000313" key="2">
    <source>
        <dbReference type="Proteomes" id="UP000233526"/>
    </source>
</evidence>
<proteinExistence type="predicted"/>
<organism evidence="1 2">
    <name type="scientific">Aeromonas sobria</name>
    <dbReference type="NCBI Taxonomy" id="646"/>
    <lineage>
        <taxon>Bacteria</taxon>
        <taxon>Pseudomonadati</taxon>
        <taxon>Pseudomonadota</taxon>
        <taxon>Gammaproteobacteria</taxon>
        <taxon>Aeromonadales</taxon>
        <taxon>Aeromonadaceae</taxon>
        <taxon>Aeromonas</taxon>
    </lineage>
</organism>
<dbReference type="Proteomes" id="UP000233526">
    <property type="component" value="Unassembled WGS sequence"/>
</dbReference>